<dbReference type="InterPro" id="IPR007423">
    <property type="entry name" value="Sel_put"/>
</dbReference>
<dbReference type="EMBL" id="WPCU01000004">
    <property type="protein sequence ID" value="MVA75286.1"/>
    <property type="molecule type" value="Genomic_DNA"/>
</dbReference>
<reference evidence="1 2" key="1">
    <citation type="submission" date="2019-12" db="EMBL/GenBank/DDBJ databases">
        <title>Auraticoccus cholistani sp. nov., an actinomycete isolated from soil of Cholistan desert.</title>
        <authorList>
            <person name="Cheema M.T."/>
        </authorList>
    </citation>
    <scope>NUCLEOTIDE SEQUENCE [LARGE SCALE GENOMIC DNA]</scope>
    <source>
        <strain evidence="1 2">F435</strain>
    </source>
</reference>
<proteinExistence type="predicted"/>
<comment type="caution">
    <text evidence="1">The sequence shown here is derived from an EMBL/GenBank/DDBJ whole genome shotgun (WGS) entry which is preliminary data.</text>
</comment>
<dbReference type="Pfam" id="PF04328">
    <property type="entry name" value="Sel_put"/>
    <property type="match status" value="1"/>
</dbReference>
<accession>A0A6A9UQV3</accession>
<keyword evidence="2" id="KW-1185">Reference proteome</keyword>
<name>A0A6A9UQV3_9ACTN</name>
<dbReference type="Proteomes" id="UP000435304">
    <property type="component" value="Unassembled WGS sequence"/>
</dbReference>
<dbReference type="RefSeq" id="WP_156608304.1">
    <property type="nucleotide sequence ID" value="NZ_WPCU01000004.1"/>
</dbReference>
<dbReference type="AlphaFoldDB" id="A0A6A9UQV3"/>
<evidence type="ECO:0000313" key="2">
    <source>
        <dbReference type="Proteomes" id="UP000435304"/>
    </source>
</evidence>
<gene>
    <name evidence="1" type="ORF">GC722_04470</name>
</gene>
<evidence type="ECO:0000313" key="1">
    <source>
        <dbReference type="EMBL" id="MVA75286.1"/>
    </source>
</evidence>
<sequence>MAALAGTPRGGWSSLRSGWSSLRWYVRGVLGGSAYDGYLAWHARHGHGRPMTEAEYWRSRSDHQEANPQGRCC</sequence>
<protein>
    <submittedName>
        <fullName evidence="1">Putative selenoprotein</fullName>
    </submittedName>
</protein>
<organism evidence="1 2">
    <name type="scientific">Auraticoccus cholistanensis</name>
    <dbReference type="NCBI Taxonomy" id="2656650"/>
    <lineage>
        <taxon>Bacteria</taxon>
        <taxon>Bacillati</taxon>
        <taxon>Actinomycetota</taxon>
        <taxon>Actinomycetes</taxon>
        <taxon>Propionibacteriales</taxon>
        <taxon>Propionibacteriaceae</taxon>
        <taxon>Auraticoccus</taxon>
    </lineage>
</organism>